<reference evidence="2 3" key="1">
    <citation type="journal article" date="2016" name="Sci. Rep.">
        <title>The Dendrobium catenatum Lindl. genome sequence provides insights into polysaccharide synthase, floral development and adaptive evolution.</title>
        <authorList>
            <person name="Zhang G.Q."/>
            <person name="Xu Q."/>
            <person name="Bian C."/>
            <person name="Tsai W.C."/>
            <person name="Yeh C.M."/>
            <person name="Liu K.W."/>
            <person name="Yoshida K."/>
            <person name="Zhang L.S."/>
            <person name="Chang S.B."/>
            <person name="Chen F."/>
            <person name="Shi Y."/>
            <person name="Su Y.Y."/>
            <person name="Zhang Y.Q."/>
            <person name="Chen L.J."/>
            <person name="Yin Y."/>
            <person name="Lin M."/>
            <person name="Huang H."/>
            <person name="Deng H."/>
            <person name="Wang Z.W."/>
            <person name="Zhu S.L."/>
            <person name="Zhao X."/>
            <person name="Deng C."/>
            <person name="Niu S.C."/>
            <person name="Huang J."/>
            <person name="Wang M."/>
            <person name="Liu G.H."/>
            <person name="Yang H.J."/>
            <person name="Xiao X.J."/>
            <person name="Hsiao Y.Y."/>
            <person name="Wu W.L."/>
            <person name="Chen Y.Y."/>
            <person name="Mitsuda N."/>
            <person name="Ohme-Takagi M."/>
            <person name="Luo Y.B."/>
            <person name="Van de Peer Y."/>
            <person name="Liu Z.J."/>
        </authorList>
    </citation>
    <scope>NUCLEOTIDE SEQUENCE [LARGE SCALE GENOMIC DNA]</scope>
    <source>
        <tissue evidence="2">The whole plant</tissue>
    </source>
</reference>
<proteinExistence type="predicted"/>
<name>A0A2I0W2W1_9ASPA</name>
<accession>A0A2I0W2W1</accession>
<evidence type="ECO:0000313" key="2">
    <source>
        <dbReference type="EMBL" id="PKU69991.1"/>
    </source>
</evidence>
<keyword evidence="3" id="KW-1185">Reference proteome</keyword>
<feature type="region of interest" description="Disordered" evidence="1">
    <location>
        <begin position="81"/>
        <end position="101"/>
    </location>
</feature>
<dbReference type="AlphaFoldDB" id="A0A2I0W2W1"/>
<evidence type="ECO:0000313" key="3">
    <source>
        <dbReference type="Proteomes" id="UP000233837"/>
    </source>
</evidence>
<evidence type="ECO:0000256" key="1">
    <source>
        <dbReference type="SAM" id="MobiDB-lite"/>
    </source>
</evidence>
<gene>
    <name evidence="2" type="ORF">MA16_Dca014950</name>
</gene>
<dbReference type="EMBL" id="KZ502969">
    <property type="protein sequence ID" value="PKU69991.1"/>
    <property type="molecule type" value="Genomic_DNA"/>
</dbReference>
<dbReference type="Proteomes" id="UP000233837">
    <property type="component" value="Unassembled WGS sequence"/>
</dbReference>
<reference evidence="2 3" key="2">
    <citation type="journal article" date="2017" name="Nature">
        <title>The Apostasia genome and the evolution of orchids.</title>
        <authorList>
            <person name="Zhang G.Q."/>
            <person name="Liu K.W."/>
            <person name="Li Z."/>
            <person name="Lohaus R."/>
            <person name="Hsiao Y.Y."/>
            <person name="Niu S.C."/>
            <person name="Wang J.Y."/>
            <person name="Lin Y.C."/>
            <person name="Xu Q."/>
            <person name="Chen L.J."/>
            <person name="Yoshida K."/>
            <person name="Fujiwara S."/>
            <person name="Wang Z.W."/>
            <person name="Zhang Y.Q."/>
            <person name="Mitsuda N."/>
            <person name="Wang M."/>
            <person name="Liu G.H."/>
            <person name="Pecoraro L."/>
            <person name="Huang H.X."/>
            <person name="Xiao X.J."/>
            <person name="Lin M."/>
            <person name="Wu X.Y."/>
            <person name="Wu W.L."/>
            <person name="Chen Y.Y."/>
            <person name="Chang S.B."/>
            <person name="Sakamoto S."/>
            <person name="Ohme-Takagi M."/>
            <person name="Yagi M."/>
            <person name="Zeng S.J."/>
            <person name="Shen C.Y."/>
            <person name="Yeh C.M."/>
            <person name="Luo Y.B."/>
            <person name="Tsai W.C."/>
            <person name="Van de Peer Y."/>
            <person name="Liu Z.J."/>
        </authorList>
    </citation>
    <scope>NUCLEOTIDE SEQUENCE [LARGE SCALE GENOMIC DNA]</scope>
    <source>
        <tissue evidence="2">The whole plant</tissue>
    </source>
</reference>
<organism evidence="2 3">
    <name type="scientific">Dendrobium catenatum</name>
    <dbReference type="NCBI Taxonomy" id="906689"/>
    <lineage>
        <taxon>Eukaryota</taxon>
        <taxon>Viridiplantae</taxon>
        <taxon>Streptophyta</taxon>
        <taxon>Embryophyta</taxon>
        <taxon>Tracheophyta</taxon>
        <taxon>Spermatophyta</taxon>
        <taxon>Magnoliopsida</taxon>
        <taxon>Liliopsida</taxon>
        <taxon>Asparagales</taxon>
        <taxon>Orchidaceae</taxon>
        <taxon>Epidendroideae</taxon>
        <taxon>Malaxideae</taxon>
        <taxon>Dendrobiinae</taxon>
        <taxon>Dendrobium</taxon>
    </lineage>
</organism>
<protein>
    <submittedName>
        <fullName evidence="2">Uncharacterized protein</fullName>
    </submittedName>
</protein>
<sequence>MFYWSFHPHRTPSHPFRVPNNYIPVLLRFAPIIVEFGPCCYPIQYYLPSIHFPGMERNVSEEDNESFYREIEERIMRLISDDEDEEELNRENGAPPLSINGERLQPFSMSDSFVDASCYGTFDKGMRQ</sequence>